<keyword evidence="2" id="KW-1185">Reference proteome</keyword>
<accession>A0A843TYT4</accession>
<dbReference type="EMBL" id="NMUH01000166">
    <property type="protein sequence ID" value="MQL73429.1"/>
    <property type="molecule type" value="Genomic_DNA"/>
</dbReference>
<proteinExistence type="predicted"/>
<name>A0A843TYT4_COLES</name>
<evidence type="ECO:0000313" key="1">
    <source>
        <dbReference type="EMBL" id="MQL73429.1"/>
    </source>
</evidence>
<dbReference type="Proteomes" id="UP000652761">
    <property type="component" value="Unassembled WGS sequence"/>
</dbReference>
<dbReference type="AlphaFoldDB" id="A0A843TYT4"/>
<reference evidence="1" key="1">
    <citation type="submission" date="2017-07" db="EMBL/GenBank/DDBJ databases">
        <title>Taro Niue Genome Assembly and Annotation.</title>
        <authorList>
            <person name="Atibalentja N."/>
            <person name="Keating K."/>
            <person name="Fields C.J."/>
        </authorList>
    </citation>
    <scope>NUCLEOTIDE SEQUENCE</scope>
    <source>
        <strain evidence="1">Niue_2</strain>
        <tissue evidence="1">Leaf</tissue>
    </source>
</reference>
<comment type="caution">
    <text evidence="1">The sequence shown here is derived from an EMBL/GenBank/DDBJ whole genome shotgun (WGS) entry which is preliminary data.</text>
</comment>
<gene>
    <name evidence="1" type="ORF">Taro_005771</name>
</gene>
<evidence type="ECO:0000313" key="2">
    <source>
        <dbReference type="Proteomes" id="UP000652761"/>
    </source>
</evidence>
<protein>
    <submittedName>
        <fullName evidence="1">Uncharacterized protein</fullName>
    </submittedName>
</protein>
<organism evidence="1 2">
    <name type="scientific">Colocasia esculenta</name>
    <name type="common">Wild taro</name>
    <name type="synonym">Arum esculentum</name>
    <dbReference type="NCBI Taxonomy" id="4460"/>
    <lineage>
        <taxon>Eukaryota</taxon>
        <taxon>Viridiplantae</taxon>
        <taxon>Streptophyta</taxon>
        <taxon>Embryophyta</taxon>
        <taxon>Tracheophyta</taxon>
        <taxon>Spermatophyta</taxon>
        <taxon>Magnoliopsida</taxon>
        <taxon>Liliopsida</taxon>
        <taxon>Araceae</taxon>
        <taxon>Aroideae</taxon>
        <taxon>Colocasieae</taxon>
        <taxon>Colocasia</taxon>
    </lineage>
</organism>
<sequence length="68" mass="7739">MKLSLGSPKKPPKHHSFGRRGLGYPEGVMGWPDNCWGHLPNGWACLPPEFRGLQRMQVRDINVHIHGR</sequence>